<keyword evidence="3" id="KW-1185">Reference proteome</keyword>
<evidence type="ECO:0000256" key="1">
    <source>
        <dbReference type="SAM" id="MobiDB-lite"/>
    </source>
</evidence>
<accession>A0ABY7HFU3</accession>
<dbReference type="Proteomes" id="UP001164459">
    <property type="component" value="Chromosome"/>
</dbReference>
<name>A0ABY7HFU3_9BACT</name>
<dbReference type="EMBL" id="CP114040">
    <property type="protein sequence ID" value="WAS98071.1"/>
    <property type="molecule type" value="Genomic_DNA"/>
</dbReference>
<feature type="compositionally biased region" description="Low complexity" evidence="1">
    <location>
        <begin position="29"/>
        <end position="90"/>
    </location>
</feature>
<protein>
    <submittedName>
        <fullName evidence="2">Uncharacterized protein</fullName>
    </submittedName>
</protein>
<proteinExistence type="predicted"/>
<evidence type="ECO:0000313" key="3">
    <source>
        <dbReference type="Proteomes" id="UP001164459"/>
    </source>
</evidence>
<reference evidence="2" key="1">
    <citation type="submission" date="2022-11" db="EMBL/GenBank/DDBJ databases">
        <title>Minimal conservation of predation-associated metabolite biosynthetic gene clusters underscores biosynthetic potential of Myxococcota including descriptions for ten novel species: Archangium lansinium sp. nov., Myxococcus landrumus sp. nov., Nannocystis bai.</title>
        <authorList>
            <person name="Ahearne A."/>
            <person name="Stevens C."/>
            <person name="Dowd S."/>
        </authorList>
    </citation>
    <scope>NUCLEOTIDE SEQUENCE</scope>
    <source>
        <strain evidence="2">Fl3</strain>
    </source>
</reference>
<organism evidence="2 3">
    <name type="scientific">Nannocystis punicea</name>
    <dbReference type="NCBI Taxonomy" id="2995304"/>
    <lineage>
        <taxon>Bacteria</taxon>
        <taxon>Pseudomonadati</taxon>
        <taxon>Myxococcota</taxon>
        <taxon>Polyangia</taxon>
        <taxon>Nannocystales</taxon>
        <taxon>Nannocystaceae</taxon>
        <taxon>Nannocystis</taxon>
    </lineage>
</organism>
<dbReference type="RefSeq" id="WP_269040437.1">
    <property type="nucleotide sequence ID" value="NZ_CP114040.1"/>
</dbReference>
<feature type="region of interest" description="Disordered" evidence="1">
    <location>
        <begin position="23"/>
        <end position="94"/>
    </location>
</feature>
<sequence>MPTLDIARIALVCAVLACGPNSGETTAETTQADSTGASASTTTTAASEPDPVTGTTTDATTGDITTTALPTGSLTTSTATTEHEATSTTTDPGQVCGEGWCAAKDFINVVIKDNHEDAPHELVIPTSDVKACELRTYGIQGAADHDHTITLTPELFLAIDDGGQFDLESTEAQGHTHMVWGDCE</sequence>
<evidence type="ECO:0000313" key="2">
    <source>
        <dbReference type="EMBL" id="WAS98071.1"/>
    </source>
</evidence>
<gene>
    <name evidence="2" type="ORF">O0S08_18180</name>
</gene>